<name>A0A1I4XWC7_PSUAM</name>
<organism evidence="1 2">
    <name type="scientific">Pseudonocardia ammonioxydans</name>
    <dbReference type="NCBI Taxonomy" id="260086"/>
    <lineage>
        <taxon>Bacteria</taxon>
        <taxon>Bacillati</taxon>
        <taxon>Actinomycetota</taxon>
        <taxon>Actinomycetes</taxon>
        <taxon>Pseudonocardiales</taxon>
        <taxon>Pseudonocardiaceae</taxon>
        <taxon>Pseudonocardia</taxon>
    </lineage>
</organism>
<dbReference type="Proteomes" id="UP000199614">
    <property type="component" value="Unassembled WGS sequence"/>
</dbReference>
<dbReference type="OrthoDB" id="4556077at2"/>
<proteinExistence type="predicted"/>
<dbReference type="RefSeq" id="WP_093342459.1">
    <property type="nucleotide sequence ID" value="NZ_FOUY01000012.1"/>
</dbReference>
<protein>
    <submittedName>
        <fullName evidence="1">Uncharacterized protein</fullName>
    </submittedName>
</protein>
<sequence>MSLFGGPTERERLAGQIRRQIHRLAVAAFGAVEVWTPIAGTSMTRPTVDDPSAGIRAALLTRNAAEAAIVDYAREARSAGQSWGEIATALGIGEDEILPPVGERAFDEVTGRVDSHTQTDLRWICGICEQRVTDLGPSGAHPNDQERGHSETCSRCVTEIVAWRERTGRAD</sequence>
<dbReference type="EMBL" id="FOUY01000012">
    <property type="protein sequence ID" value="SFN30168.1"/>
    <property type="molecule type" value="Genomic_DNA"/>
</dbReference>
<evidence type="ECO:0000313" key="2">
    <source>
        <dbReference type="Proteomes" id="UP000199614"/>
    </source>
</evidence>
<keyword evidence="2" id="KW-1185">Reference proteome</keyword>
<gene>
    <name evidence="1" type="ORF">SAMN05216207_101229</name>
</gene>
<reference evidence="1 2" key="1">
    <citation type="submission" date="2016-10" db="EMBL/GenBank/DDBJ databases">
        <authorList>
            <person name="de Groot N.N."/>
        </authorList>
    </citation>
    <scope>NUCLEOTIDE SEQUENCE [LARGE SCALE GENOMIC DNA]</scope>
    <source>
        <strain evidence="1 2">CGMCC 4.1877</strain>
    </source>
</reference>
<accession>A0A1I4XWC7</accession>
<dbReference type="AlphaFoldDB" id="A0A1I4XWC7"/>
<evidence type="ECO:0000313" key="1">
    <source>
        <dbReference type="EMBL" id="SFN30168.1"/>
    </source>
</evidence>
<dbReference type="STRING" id="260086.SAMN05216207_101229"/>